<proteinExistence type="predicted"/>
<organism evidence="2 3">
    <name type="scientific">Neolewinella agarilytica</name>
    <dbReference type="NCBI Taxonomy" id="478744"/>
    <lineage>
        <taxon>Bacteria</taxon>
        <taxon>Pseudomonadati</taxon>
        <taxon>Bacteroidota</taxon>
        <taxon>Saprospiria</taxon>
        <taxon>Saprospirales</taxon>
        <taxon>Lewinellaceae</taxon>
        <taxon>Neolewinella</taxon>
    </lineage>
</organism>
<dbReference type="AlphaFoldDB" id="A0A1H9DM86"/>
<accession>A0A1H9DM86</accession>
<evidence type="ECO:0000313" key="3">
    <source>
        <dbReference type="Proteomes" id="UP000199021"/>
    </source>
</evidence>
<evidence type="ECO:0000313" key="2">
    <source>
        <dbReference type="EMBL" id="SEQ14594.1"/>
    </source>
</evidence>
<evidence type="ECO:0000256" key="1">
    <source>
        <dbReference type="SAM" id="Phobius"/>
    </source>
</evidence>
<dbReference type="Proteomes" id="UP000199021">
    <property type="component" value="Unassembled WGS sequence"/>
</dbReference>
<dbReference type="InParanoid" id="A0A1H9DM86"/>
<protein>
    <submittedName>
        <fullName evidence="2">Uncharacterized protein</fullName>
    </submittedName>
</protein>
<name>A0A1H9DM86_9BACT</name>
<dbReference type="STRING" id="478744.SAMN05444359_10659"/>
<dbReference type="RefSeq" id="WP_090166664.1">
    <property type="nucleotide sequence ID" value="NZ_FOFB01000006.1"/>
</dbReference>
<keyword evidence="1" id="KW-0812">Transmembrane</keyword>
<reference evidence="3" key="1">
    <citation type="submission" date="2016-10" db="EMBL/GenBank/DDBJ databases">
        <authorList>
            <person name="Varghese N."/>
            <person name="Submissions S."/>
        </authorList>
    </citation>
    <scope>NUCLEOTIDE SEQUENCE [LARGE SCALE GENOMIC DNA]</scope>
    <source>
        <strain evidence="3">DSM 24740</strain>
    </source>
</reference>
<sequence>MKPLFLLIIVFVSIAAVLFLKQADENERLPLTENSVYAISLEPEESGYQLNQPEDVSTGVVIFSLLTVTVLATALTFGGLKYLFSSITV</sequence>
<dbReference type="EMBL" id="FOFB01000006">
    <property type="protein sequence ID" value="SEQ14594.1"/>
    <property type="molecule type" value="Genomic_DNA"/>
</dbReference>
<gene>
    <name evidence="2" type="ORF">SAMN05444359_10659</name>
</gene>
<feature type="transmembrane region" description="Helical" evidence="1">
    <location>
        <begin position="60"/>
        <end position="84"/>
    </location>
</feature>
<keyword evidence="1" id="KW-1133">Transmembrane helix</keyword>
<keyword evidence="1" id="KW-0472">Membrane</keyword>
<keyword evidence="3" id="KW-1185">Reference proteome</keyword>